<dbReference type="Pfam" id="PF12730">
    <property type="entry name" value="ABC2_membrane_4"/>
    <property type="match status" value="1"/>
</dbReference>
<accession>A0A1E7XH66</accession>
<feature type="transmembrane region" description="Helical" evidence="1">
    <location>
        <begin position="163"/>
        <end position="181"/>
    </location>
</feature>
<dbReference type="PANTHER" id="PTHR37305:SF1">
    <property type="entry name" value="MEMBRANE PROTEIN"/>
    <property type="match status" value="1"/>
</dbReference>
<reference evidence="2 3" key="1">
    <citation type="submission" date="2016-09" db="EMBL/GenBank/DDBJ databases">
        <title>Genome Sequence of Lactobacillus sunkii Strain CG01.</title>
        <authorList>
            <person name="Poehlein A."/>
            <person name="Gabris C."/>
            <person name="Bengelsdorf F.R."/>
            <person name="Duerre P."/>
            <person name="Daniel R."/>
        </authorList>
    </citation>
    <scope>NUCLEOTIDE SEQUENCE [LARGE SCALE GENOMIC DNA]</scope>
    <source>
        <strain evidence="2 3">CG_D</strain>
    </source>
</reference>
<name>A0A1E7XH66_9LACO</name>
<feature type="transmembrane region" description="Helical" evidence="1">
    <location>
        <begin position="132"/>
        <end position="156"/>
    </location>
</feature>
<feature type="transmembrane region" description="Helical" evidence="1">
    <location>
        <begin position="224"/>
        <end position="245"/>
    </location>
</feature>
<feature type="transmembrane region" description="Helical" evidence="1">
    <location>
        <begin position="87"/>
        <end position="112"/>
    </location>
</feature>
<dbReference type="RefSeq" id="WP_070367278.1">
    <property type="nucleotide sequence ID" value="NZ_JAZHVW010000019.1"/>
</dbReference>
<evidence type="ECO:0000313" key="3">
    <source>
        <dbReference type="Proteomes" id="UP000177010"/>
    </source>
</evidence>
<sequence>MRDSVYREFYKFTHKKITWFAPMIMVGFMLFMVSYPGARLLTMLTYDSSDAITLVLVIVGSTMFSMEFQNNAILTLLYKSPKKIDVYVAKLITIFVYDIILHCLALLLTIVLELTIKPVSWMSVYQYHQPLVVNMISATGIDIITSMLIISLIFLASTLINSNATVITVTMVIVFFGRGISADLMNYNSPLKPLARWNPLNMTMLTSQYGNYPMYHETTILTNFQILVGAMAYVLVFLGLGYLVFRKKRF</sequence>
<keyword evidence="1" id="KW-0812">Transmembrane</keyword>
<keyword evidence="1" id="KW-0472">Membrane</keyword>
<feature type="transmembrane region" description="Helical" evidence="1">
    <location>
        <begin position="50"/>
        <end position="66"/>
    </location>
</feature>
<comment type="caution">
    <text evidence="2">The sequence shown here is derived from an EMBL/GenBank/DDBJ whole genome shotgun (WGS) entry which is preliminary data.</text>
</comment>
<proteinExistence type="predicted"/>
<gene>
    <name evidence="2" type="ORF">LASUN_05920</name>
</gene>
<dbReference type="AlphaFoldDB" id="A0A1E7XH66"/>
<dbReference type="Proteomes" id="UP000177010">
    <property type="component" value="Unassembled WGS sequence"/>
</dbReference>
<dbReference type="STRING" id="481719.LASUN_05920"/>
<evidence type="ECO:0000256" key="1">
    <source>
        <dbReference type="SAM" id="Phobius"/>
    </source>
</evidence>
<keyword evidence="1" id="KW-1133">Transmembrane helix</keyword>
<feature type="transmembrane region" description="Helical" evidence="1">
    <location>
        <begin position="20"/>
        <end position="38"/>
    </location>
</feature>
<organism evidence="2 3">
    <name type="scientific">Lentilactobacillus sunkii</name>
    <dbReference type="NCBI Taxonomy" id="481719"/>
    <lineage>
        <taxon>Bacteria</taxon>
        <taxon>Bacillati</taxon>
        <taxon>Bacillota</taxon>
        <taxon>Bacilli</taxon>
        <taxon>Lactobacillales</taxon>
        <taxon>Lactobacillaceae</taxon>
        <taxon>Lentilactobacillus</taxon>
    </lineage>
</organism>
<dbReference type="PANTHER" id="PTHR37305">
    <property type="entry name" value="INTEGRAL MEMBRANE PROTEIN-RELATED"/>
    <property type="match status" value="1"/>
</dbReference>
<evidence type="ECO:0000313" key="2">
    <source>
        <dbReference type="EMBL" id="OFA12312.1"/>
    </source>
</evidence>
<protein>
    <submittedName>
        <fullName evidence="2">ABC-2 family transporter protein</fullName>
    </submittedName>
</protein>
<dbReference type="EMBL" id="MIQE01000008">
    <property type="protein sequence ID" value="OFA12312.1"/>
    <property type="molecule type" value="Genomic_DNA"/>
</dbReference>